<dbReference type="Gene3D" id="3.40.50.300">
    <property type="entry name" value="P-loop containing nucleotide triphosphate hydrolases"/>
    <property type="match status" value="1"/>
</dbReference>
<keyword evidence="1" id="KW-0547">Nucleotide-binding</keyword>
<dbReference type="Pfam" id="PF00270">
    <property type="entry name" value="DEAD"/>
    <property type="match status" value="1"/>
</dbReference>
<evidence type="ECO:0000256" key="2">
    <source>
        <dbReference type="ARBA" id="ARBA00022801"/>
    </source>
</evidence>
<evidence type="ECO:0000256" key="3">
    <source>
        <dbReference type="ARBA" id="ARBA00022806"/>
    </source>
</evidence>
<keyword evidence="8" id="KW-1185">Reference proteome</keyword>
<dbReference type="EMBL" id="JAABOA010008003">
    <property type="protein sequence ID" value="KAF9536508.1"/>
    <property type="molecule type" value="Genomic_DNA"/>
</dbReference>
<dbReference type="PROSITE" id="PS51192">
    <property type="entry name" value="HELICASE_ATP_BIND_1"/>
    <property type="match status" value="1"/>
</dbReference>
<dbReference type="PANTHER" id="PTHR47960">
    <property type="entry name" value="DEAD-BOX ATP-DEPENDENT RNA HELICASE 50"/>
    <property type="match status" value="1"/>
</dbReference>
<keyword evidence="4" id="KW-0067">ATP-binding</keyword>
<organism evidence="7 8">
    <name type="scientific">Lunasporangiospora selenospora</name>
    <dbReference type="NCBI Taxonomy" id="979761"/>
    <lineage>
        <taxon>Eukaryota</taxon>
        <taxon>Fungi</taxon>
        <taxon>Fungi incertae sedis</taxon>
        <taxon>Mucoromycota</taxon>
        <taxon>Mortierellomycotina</taxon>
        <taxon>Mortierellomycetes</taxon>
        <taxon>Mortierellales</taxon>
        <taxon>Mortierellaceae</taxon>
        <taxon>Lunasporangiospora</taxon>
    </lineage>
</organism>
<evidence type="ECO:0000259" key="6">
    <source>
        <dbReference type="PROSITE" id="PS51192"/>
    </source>
</evidence>
<dbReference type="OrthoDB" id="10256233at2759"/>
<keyword evidence="2" id="KW-0378">Hydrolase</keyword>
<feature type="non-terminal residue" evidence="7">
    <location>
        <position position="205"/>
    </location>
</feature>
<reference evidence="7" key="1">
    <citation type="journal article" date="2020" name="Fungal Divers.">
        <title>Resolving the Mortierellaceae phylogeny through synthesis of multi-gene phylogenetics and phylogenomics.</title>
        <authorList>
            <person name="Vandepol N."/>
            <person name="Liber J."/>
            <person name="Desiro A."/>
            <person name="Na H."/>
            <person name="Kennedy M."/>
            <person name="Barry K."/>
            <person name="Grigoriev I.V."/>
            <person name="Miller A.N."/>
            <person name="O'Donnell K."/>
            <person name="Stajich J.E."/>
            <person name="Bonito G."/>
        </authorList>
    </citation>
    <scope>NUCLEOTIDE SEQUENCE</scope>
    <source>
        <strain evidence="7">KOD1015</strain>
    </source>
</reference>
<dbReference type="InterPro" id="IPR027417">
    <property type="entry name" value="P-loop_NTPase"/>
</dbReference>
<dbReference type="GO" id="GO:0004386">
    <property type="term" value="F:helicase activity"/>
    <property type="evidence" value="ECO:0007669"/>
    <property type="project" value="UniProtKB-KW"/>
</dbReference>
<comment type="caution">
    <text evidence="7">The sequence shown here is derived from an EMBL/GenBank/DDBJ whole genome shotgun (WGS) entry which is preliminary data.</text>
</comment>
<sequence>NRMAIEKPTQLQKTFIPAALEGKDVLIRDTTGSGKTFGLLLSLLNKSRRQILSAQTSADKGRPSKNNSNSQIPSSETGAVGITSVVIVPNQELALQLLSWTRGLFPSFSEQDIDRTLQVVVTPSLSLPDEDYSLLEKRSIAKATINEATLEGNRQIEKLARDLPHVLVATPTRLWELIERGILDLSGIETIVLDEVDHLIRLPKR</sequence>
<evidence type="ECO:0000256" key="4">
    <source>
        <dbReference type="ARBA" id="ARBA00022840"/>
    </source>
</evidence>
<protein>
    <recommendedName>
        <fullName evidence="6">Helicase ATP-binding domain-containing protein</fullName>
    </recommendedName>
</protein>
<feature type="non-terminal residue" evidence="7">
    <location>
        <position position="1"/>
    </location>
</feature>
<feature type="domain" description="Helicase ATP-binding" evidence="6">
    <location>
        <begin position="16"/>
        <end position="205"/>
    </location>
</feature>
<dbReference type="GO" id="GO:0016787">
    <property type="term" value="F:hydrolase activity"/>
    <property type="evidence" value="ECO:0007669"/>
    <property type="project" value="UniProtKB-KW"/>
</dbReference>
<feature type="region of interest" description="Disordered" evidence="5">
    <location>
        <begin position="53"/>
        <end position="75"/>
    </location>
</feature>
<evidence type="ECO:0000256" key="5">
    <source>
        <dbReference type="SAM" id="MobiDB-lite"/>
    </source>
</evidence>
<keyword evidence="3" id="KW-0347">Helicase</keyword>
<dbReference type="Proteomes" id="UP000780801">
    <property type="component" value="Unassembled WGS sequence"/>
</dbReference>
<dbReference type="AlphaFoldDB" id="A0A9P6EVX9"/>
<name>A0A9P6EVX9_9FUNG</name>
<dbReference type="InterPro" id="IPR014001">
    <property type="entry name" value="Helicase_ATP-bd"/>
</dbReference>
<dbReference type="SMART" id="SM00487">
    <property type="entry name" value="DEXDc"/>
    <property type="match status" value="1"/>
</dbReference>
<accession>A0A9P6EVX9</accession>
<dbReference type="GO" id="GO:0003676">
    <property type="term" value="F:nucleic acid binding"/>
    <property type="evidence" value="ECO:0007669"/>
    <property type="project" value="InterPro"/>
</dbReference>
<proteinExistence type="predicted"/>
<evidence type="ECO:0000313" key="8">
    <source>
        <dbReference type="Proteomes" id="UP000780801"/>
    </source>
</evidence>
<gene>
    <name evidence="7" type="ORF">BGW38_010186</name>
</gene>
<evidence type="ECO:0000256" key="1">
    <source>
        <dbReference type="ARBA" id="ARBA00022741"/>
    </source>
</evidence>
<dbReference type="InterPro" id="IPR011545">
    <property type="entry name" value="DEAD/DEAH_box_helicase_dom"/>
</dbReference>
<dbReference type="GO" id="GO:0005524">
    <property type="term" value="F:ATP binding"/>
    <property type="evidence" value="ECO:0007669"/>
    <property type="project" value="UniProtKB-KW"/>
</dbReference>
<dbReference type="SUPFAM" id="SSF52540">
    <property type="entry name" value="P-loop containing nucleoside triphosphate hydrolases"/>
    <property type="match status" value="1"/>
</dbReference>
<evidence type="ECO:0000313" key="7">
    <source>
        <dbReference type="EMBL" id="KAF9536508.1"/>
    </source>
</evidence>